<keyword evidence="2" id="KW-1185">Reference proteome</keyword>
<gene>
    <name evidence="1" type="ORF">GCM10022289_07610</name>
</gene>
<sequence>MELQQIEKLLKYYNNSEIMVTNDMHPHFNAVGDVIGGEETGLKIKRFDTQQIFFVQAADIKITKRK</sequence>
<name>A0ABP8B5G3_9SPHI</name>
<dbReference type="Proteomes" id="UP001501772">
    <property type="component" value="Unassembled WGS sequence"/>
</dbReference>
<protein>
    <submittedName>
        <fullName evidence="1">Uncharacterized protein</fullName>
    </submittedName>
</protein>
<evidence type="ECO:0000313" key="2">
    <source>
        <dbReference type="Proteomes" id="UP001501772"/>
    </source>
</evidence>
<accession>A0ABP8B5G3</accession>
<evidence type="ECO:0000313" key="1">
    <source>
        <dbReference type="EMBL" id="GAA4198605.1"/>
    </source>
</evidence>
<dbReference type="EMBL" id="BAABBY010000002">
    <property type="protein sequence ID" value="GAA4198605.1"/>
    <property type="molecule type" value="Genomic_DNA"/>
</dbReference>
<dbReference type="RefSeq" id="WP_344849625.1">
    <property type="nucleotide sequence ID" value="NZ_BAABBY010000002.1"/>
</dbReference>
<comment type="caution">
    <text evidence="1">The sequence shown here is derived from an EMBL/GenBank/DDBJ whole genome shotgun (WGS) entry which is preliminary data.</text>
</comment>
<organism evidence="1 2">
    <name type="scientific">Pedobacter jeongneungensis</name>
    <dbReference type="NCBI Taxonomy" id="947309"/>
    <lineage>
        <taxon>Bacteria</taxon>
        <taxon>Pseudomonadati</taxon>
        <taxon>Bacteroidota</taxon>
        <taxon>Sphingobacteriia</taxon>
        <taxon>Sphingobacteriales</taxon>
        <taxon>Sphingobacteriaceae</taxon>
        <taxon>Pedobacter</taxon>
    </lineage>
</organism>
<proteinExistence type="predicted"/>
<reference evidence="2" key="1">
    <citation type="journal article" date="2019" name="Int. J. Syst. Evol. Microbiol.">
        <title>The Global Catalogue of Microorganisms (GCM) 10K type strain sequencing project: providing services to taxonomists for standard genome sequencing and annotation.</title>
        <authorList>
            <consortium name="The Broad Institute Genomics Platform"/>
            <consortium name="The Broad Institute Genome Sequencing Center for Infectious Disease"/>
            <person name="Wu L."/>
            <person name="Ma J."/>
        </authorList>
    </citation>
    <scope>NUCLEOTIDE SEQUENCE [LARGE SCALE GENOMIC DNA]</scope>
    <source>
        <strain evidence="2">JCM 17626</strain>
    </source>
</reference>